<feature type="chain" id="PRO_5046180038" description="SLH domain-containing protein" evidence="1">
    <location>
        <begin position="31"/>
        <end position="765"/>
    </location>
</feature>
<comment type="caution">
    <text evidence="3">The sequence shown here is derived from an EMBL/GenBank/DDBJ whole genome shotgun (WGS) entry which is preliminary data.</text>
</comment>
<feature type="domain" description="SLH" evidence="2">
    <location>
        <begin position="567"/>
        <end position="630"/>
    </location>
</feature>
<organism evidence="3 4">
    <name type="scientific">Saccharibacillus endophyticus</name>
    <dbReference type="NCBI Taxonomy" id="2060666"/>
    <lineage>
        <taxon>Bacteria</taxon>
        <taxon>Bacillati</taxon>
        <taxon>Bacillota</taxon>
        <taxon>Bacilli</taxon>
        <taxon>Bacillales</taxon>
        <taxon>Paenibacillaceae</taxon>
        <taxon>Saccharibacillus</taxon>
    </lineage>
</organism>
<reference evidence="4" key="1">
    <citation type="journal article" date="2019" name="Int. J. Syst. Evol. Microbiol.">
        <title>The Global Catalogue of Microorganisms (GCM) 10K type strain sequencing project: providing services to taxonomists for standard genome sequencing and annotation.</title>
        <authorList>
            <consortium name="The Broad Institute Genomics Platform"/>
            <consortium name="The Broad Institute Genome Sequencing Center for Infectious Disease"/>
            <person name="Wu L."/>
            <person name="Ma J."/>
        </authorList>
    </citation>
    <scope>NUCLEOTIDE SEQUENCE [LARGE SCALE GENOMIC DNA]</scope>
    <source>
        <strain evidence="4">CCM 8702</strain>
    </source>
</reference>
<accession>A0ABQ1ZT54</accession>
<evidence type="ECO:0000313" key="4">
    <source>
        <dbReference type="Proteomes" id="UP000605427"/>
    </source>
</evidence>
<dbReference type="Pfam" id="PF16244">
    <property type="entry name" value="DUF4901"/>
    <property type="match status" value="2"/>
</dbReference>
<proteinExistence type="predicted"/>
<dbReference type="InterPro" id="IPR032599">
    <property type="entry name" value="YcdB/YcdC_rep_domain"/>
</dbReference>
<dbReference type="Proteomes" id="UP000605427">
    <property type="component" value="Unassembled WGS sequence"/>
</dbReference>
<feature type="domain" description="SLH" evidence="2">
    <location>
        <begin position="632"/>
        <end position="695"/>
    </location>
</feature>
<protein>
    <recommendedName>
        <fullName evidence="2">SLH domain-containing protein</fullName>
    </recommendedName>
</protein>
<dbReference type="EMBL" id="BMDD01000002">
    <property type="protein sequence ID" value="GGH76545.1"/>
    <property type="molecule type" value="Genomic_DNA"/>
</dbReference>
<evidence type="ECO:0000313" key="3">
    <source>
        <dbReference type="EMBL" id="GGH76545.1"/>
    </source>
</evidence>
<feature type="signal peptide" evidence="1">
    <location>
        <begin position="1"/>
        <end position="30"/>
    </location>
</feature>
<dbReference type="PROSITE" id="PS51272">
    <property type="entry name" value="SLH"/>
    <property type="match status" value="2"/>
</dbReference>
<gene>
    <name evidence="3" type="ORF">GCM10007362_18950</name>
</gene>
<name>A0ABQ1ZT54_9BACL</name>
<evidence type="ECO:0000256" key="1">
    <source>
        <dbReference type="SAM" id="SignalP"/>
    </source>
</evidence>
<dbReference type="InterPro" id="IPR001119">
    <property type="entry name" value="SLH_dom"/>
</dbReference>
<sequence length="765" mass="82513">MKTIKREFPASRKTAAAVLAAAMLCSPVLATQAAAAETGESMNFTTSALTRAVPDGAKVSSAEAAAAVQKLFPTLASAQVTAADYSAYYEADSSPIKAWRLTYVGSDRENANASVSVDAVSGIVTDAYLPTPAPGQSDRELTADQASEQAIAFLLRAMPEQKASDFVKEDLSYAYHEGASVTPLFGSPSYSFSFRIKVNGVPSQNETVFLSLGQSGDVTGYTRSINRLPYPSATPKLSATRAKQIFESEFALHLAYLPINGWGAPSSGYYLGYVPYDASLAPIDANSGKLLNSLTGLPYTESIAREGIALKVGNSPAPAALRTEEAAQLQLKKLDLIPSGYKLTGQQTYTQDYPQKNTKVWVLDLNRTVKGNLGNINVQLNAQTGQVYNYYLYEQDAPTGEPVKPTEADQSRAVAWASKLLANAGEWRLISAPKEGDWNLTYTFLRYESDIPVMGDTASVTIDNEGMLTEFNTSEPSVSMTGRFPSANTVKLTAAEAEAKFLEAVTPELYYSRFDRQSTDESEKGESEIGLTYLPMLKTGGQLNGFNVLDASDGTWKTLYGANSPQRPSAATTDISGHEHQAALQEMLDHAVLVADESGKVNPDARLTRGEWADMLARAMQPDYSTYNAYAGMSLFRDVSADSPYQAAIGFLVSQNWLKPDKSADFLPDTLLTRDEMAHVLMGVLNYDKLASYYNSTVDLPGIADAAGISHKGDAALAIKLGLLPAVDGYFLPQETVTKADAAVVLTKLADLQGKTDTFMNWNSW</sequence>
<keyword evidence="4" id="KW-1185">Reference proteome</keyword>
<dbReference type="RefSeq" id="WP_172242695.1">
    <property type="nucleotide sequence ID" value="NZ_BMDD01000002.1"/>
</dbReference>
<keyword evidence="1" id="KW-0732">Signal</keyword>
<evidence type="ECO:0000259" key="2">
    <source>
        <dbReference type="PROSITE" id="PS51272"/>
    </source>
</evidence>